<keyword evidence="3" id="KW-1185">Reference proteome</keyword>
<feature type="region of interest" description="Disordered" evidence="1">
    <location>
        <begin position="112"/>
        <end position="139"/>
    </location>
</feature>
<accession>A0A7R9QLM0</accession>
<protein>
    <submittedName>
        <fullName evidence="2">Uncharacterized protein</fullName>
    </submittedName>
</protein>
<gene>
    <name evidence="2" type="ORF">ONB1V03_LOCUS7258</name>
</gene>
<evidence type="ECO:0000313" key="2">
    <source>
        <dbReference type="EMBL" id="CAD7649376.1"/>
    </source>
</evidence>
<feature type="compositionally biased region" description="Polar residues" evidence="1">
    <location>
        <begin position="115"/>
        <end position="139"/>
    </location>
</feature>
<evidence type="ECO:0000313" key="3">
    <source>
        <dbReference type="Proteomes" id="UP000728032"/>
    </source>
</evidence>
<organism evidence="2">
    <name type="scientific">Oppiella nova</name>
    <dbReference type="NCBI Taxonomy" id="334625"/>
    <lineage>
        <taxon>Eukaryota</taxon>
        <taxon>Metazoa</taxon>
        <taxon>Ecdysozoa</taxon>
        <taxon>Arthropoda</taxon>
        <taxon>Chelicerata</taxon>
        <taxon>Arachnida</taxon>
        <taxon>Acari</taxon>
        <taxon>Acariformes</taxon>
        <taxon>Sarcoptiformes</taxon>
        <taxon>Oribatida</taxon>
        <taxon>Brachypylina</taxon>
        <taxon>Oppioidea</taxon>
        <taxon>Oppiidae</taxon>
        <taxon>Oppiella</taxon>
    </lineage>
</organism>
<feature type="region of interest" description="Disordered" evidence="1">
    <location>
        <begin position="176"/>
        <end position="196"/>
    </location>
</feature>
<dbReference type="EMBL" id="CAJPVJ010003599">
    <property type="protein sequence ID" value="CAG2167761.1"/>
    <property type="molecule type" value="Genomic_DNA"/>
</dbReference>
<sequence>MSEEFGSINVFEVVVGTREAFIDCFLSSDGCLGAKKYEKPSDFEFLTDQMSALKASVDTDLDAMRDEIKGWFETKEWDGKDMMDETVALRETAVRIDSQYKELRRELTELKARLSKTNTTSEGKASQNPLNTTSSETLTPRTVIDMFNEIRNQLKVTNSLLNDMNEDNDVKALIAPEGMADGNDSKESRSRVTTKSLRRLEKKTNLILPRL</sequence>
<reference evidence="2" key="1">
    <citation type="submission" date="2020-11" db="EMBL/GenBank/DDBJ databases">
        <authorList>
            <person name="Tran Van P."/>
        </authorList>
    </citation>
    <scope>NUCLEOTIDE SEQUENCE</scope>
</reference>
<dbReference type="EMBL" id="OC918424">
    <property type="protein sequence ID" value="CAD7649376.1"/>
    <property type="molecule type" value="Genomic_DNA"/>
</dbReference>
<proteinExistence type="predicted"/>
<name>A0A7R9QLM0_9ACAR</name>
<dbReference type="AlphaFoldDB" id="A0A7R9QLM0"/>
<dbReference type="Proteomes" id="UP000728032">
    <property type="component" value="Unassembled WGS sequence"/>
</dbReference>
<evidence type="ECO:0000256" key="1">
    <source>
        <dbReference type="SAM" id="MobiDB-lite"/>
    </source>
</evidence>